<comment type="caution">
    <text evidence="3">The sequence shown here is derived from an EMBL/GenBank/DDBJ whole genome shotgun (WGS) entry which is preliminary data.</text>
</comment>
<accession>X6MG48</accession>
<feature type="compositionally biased region" description="Basic and acidic residues" evidence="1">
    <location>
        <begin position="115"/>
        <end position="130"/>
    </location>
</feature>
<reference evidence="3 4" key="1">
    <citation type="journal article" date="2013" name="Curr. Biol.">
        <title>The Genome of the Foraminiferan Reticulomyxa filosa.</title>
        <authorList>
            <person name="Glockner G."/>
            <person name="Hulsmann N."/>
            <person name="Schleicher M."/>
            <person name="Noegel A.A."/>
            <person name="Eichinger L."/>
            <person name="Gallinger C."/>
            <person name="Pawlowski J."/>
            <person name="Sierra R."/>
            <person name="Euteneuer U."/>
            <person name="Pillet L."/>
            <person name="Moustafa A."/>
            <person name="Platzer M."/>
            <person name="Groth M."/>
            <person name="Szafranski K."/>
            <person name="Schliwa M."/>
        </authorList>
    </citation>
    <scope>NUCLEOTIDE SEQUENCE [LARGE SCALE GENOMIC DNA]</scope>
</reference>
<evidence type="ECO:0000256" key="1">
    <source>
        <dbReference type="SAM" id="MobiDB-lite"/>
    </source>
</evidence>
<dbReference type="Proteomes" id="UP000023152">
    <property type="component" value="Unassembled WGS sequence"/>
</dbReference>
<feature type="transmembrane region" description="Helical" evidence="2">
    <location>
        <begin position="6"/>
        <end position="25"/>
    </location>
</feature>
<feature type="region of interest" description="Disordered" evidence="1">
    <location>
        <begin position="96"/>
        <end position="136"/>
    </location>
</feature>
<proteinExistence type="predicted"/>
<name>X6MG48_RETFI</name>
<sequence length="231" mass="27461">MYTYIYFFFIFFFGLFDTTFFITTFQMRMTHLFIIDVAVVYTYVQLQEVRMVRYYRGTYVVSPRFDAIKTLLEDFDKRAEQRIKYFDPKYLQWTPPFSKKGSSHHTKKQGKKTNNKKEERQTYSKKEKSGSIDAFPNDQKRAHDISLCRMPPLIDVLLLVFVFSFSTIMEKKTSITSKKKKINNKQICSIDFSYNCEPSTSHNFTSTTDILQTQCKNSIVFCNFNVFVLFH</sequence>
<keyword evidence="2" id="KW-0812">Transmembrane</keyword>
<feature type="non-terminal residue" evidence="3">
    <location>
        <position position="231"/>
    </location>
</feature>
<dbReference type="AlphaFoldDB" id="X6MG48"/>
<evidence type="ECO:0000313" key="3">
    <source>
        <dbReference type="EMBL" id="ETO12993.1"/>
    </source>
</evidence>
<protein>
    <submittedName>
        <fullName evidence="3">Uncharacterized protein</fullName>
    </submittedName>
</protein>
<keyword evidence="4" id="KW-1185">Reference proteome</keyword>
<gene>
    <name evidence="3" type="ORF">RFI_24383</name>
</gene>
<keyword evidence="2" id="KW-1133">Transmembrane helix</keyword>
<feature type="compositionally biased region" description="Basic residues" evidence="1">
    <location>
        <begin position="101"/>
        <end position="114"/>
    </location>
</feature>
<evidence type="ECO:0000313" key="4">
    <source>
        <dbReference type="Proteomes" id="UP000023152"/>
    </source>
</evidence>
<dbReference type="EMBL" id="ASPP01020908">
    <property type="protein sequence ID" value="ETO12993.1"/>
    <property type="molecule type" value="Genomic_DNA"/>
</dbReference>
<organism evidence="3 4">
    <name type="scientific">Reticulomyxa filosa</name>
    <dbReference type="NCBI Taxonomy" id="46433"/>
    <lineage>
        <taxon>Eukaryota</taxon>
        <taxon>Sar</taxon>
        <taxon>Rhizaria</taxon>
        <taxon>Retaria</taxon>
        <taxon>Foraminifera</taxon>
        <taxon>Monothalamids</taxon>
        <taxon>Reticulomyxidae</taxon>
        <taxon>Reticulomyxa</taxon>
    </lineage>
</organism>
<keyword evidence="2" id="KW-0472">Membrane</keyword>
<evidence type="ECO:0000256" key="2">
    <source>
        <dbReference type="SAM" id="Phobius"/>
    </source>
</evidence>